<accession>A0AC11C479</accession>
<reference evidence="1" key="3">
    <citation type="submission" date="2025-09" db="UniProtKB">
        <authorList>
            <consortium name="Ensembl"/>
        </authorList>
    </citation>
    <scope>IDENTIFICATION</scope>
</reference>
<dbReference type="Ensembl" id="ENSOART00020028371.2">
    <property type="protein sequence ID" value="ENSOARP00020023513.2"/>
    <property type="gene ID" value="ENSOARG00020018242.2"/>
</dbReference>
<proteinExistence type="predicted"/>
<evidence type="ECO:0000313" key="1">
    <source>
        <dbReference type="Ensembl" id="ENSOARP00020023513.2"/>
    </source>
</evidence>
<reference evidence="1" key="2">
    <citation type="submission" date="2025-08" db="UniProtKB">
        <authorList>
            <consortium name="Ensembl"/>
        </authorList>
    </citation>
    <scope>IDENTIFICATION</scope>
</reference>
<protein>
    <submittedName>
        <fullName evidence="1">Uncharacterized protein</fullName>
    </submittedName>
</protein>
<name>A0AC11C479_SHEEP</name>
<reference evidence="1" key="1">
    <citation type="submission" date="2020-11" db="EMBL/GenBank/DDBJ databases">
        <authorList>
            <person name="Davenport K.M."/>
            <person name="Bickhart D.M."/>
            <person name="Smith T.P.L."/>
            <person name="Murdoch B.M."/>
            <person name="Rosen B.D."/>
        </authorList>
    </citation>
    <scope>NUCLEOTIDE SEQUENCE [LARGE SCALE GENOMIC DNA]</scope>
    <source>
        <strain evidence="1">OAR_USU_Benz2616</strain>
    </source>
</reference>
<sequence length="834" mass="92986">VPVDSFFSLLTSERVAKQFPVMTEAISQIRAKGLQTAVLSNNFYLPNGKSFLLLDWKQFDVVVESFLEGVCKPDPRMYKLCLEWLGRQPSESIFLDDLGPNVKAAAGLGIHTIKVHDPETAVKELETLLGFPLRMAVPNIRLVRKTMEIPKDSLEKYLKDLLGTQVIGPLELLQFDHGQSNPTYYVKLASHQLILRKKPPGTLLPSVHAVEREFRMMEALVNGIVGNAFYLMEYCPGLINKDPSPPGLEPSQRQAIYTAMKRVLCKIHSVDLKAAGLEDYGKHGEHRAPCLLSVVKKNLSAKLYFLSLLLTKTPMFSVGSYQGLQYVFSVLLLRVVWGVVLTGFLCLCLGQASSVTVKQTGKLTEFMCNLAWDFPVKKRFQIFKEMLATKPLMGSHHSWSRPQSLLRTPSMRSYVTSTDSSPALASKGALIFSPEGLSPRVRELYQQLKEFMERHVYPAEPELQRHQASAERWTPSPLVEDLKEKAKAEGLWNLFLPLETDPEKKYGTGLTNVEYAHLCEVMGTSLYAPEIFNCSAPDTGNMELLVRYGTEEQKARWLVPLLEGKARSCFAMTEPQVASSDATNIESSIREEDGFYIINGHKWWITGILDPRCQLCVFMGKTDPHAPRHQQQSMFLVPMDTPGIKIIRPLKVYGLEDAPGGHGEVLFEQVRVPKENIILGPGRGFEILLGRLGSGRIHHCMRLIGCSERALALMKARAKSRVAFGKPLIEQGTVLADIALSRVEIEQAWLLVLKAAHVMDVAGNKAAALDIAMIKMVAPSMASRVIDRAIQVFGAAGLSSDHPLAQFFVGARVLHLADQVHQRSVAKMELKHRS</sequence>
<organism evidence="1">
    <name type="scientific">Ovis aries</name>
    <name type="common">Sheep</name>
    <dbReference type="NCBI Taxonomy" id="9940"/>
    <lineage>
        <taxon>Eukaryota</taxon>
        <taxon>Metazoa</taxon>
        <taxon>Chordata</taxon>
        <taxon>Craniata</taxon>
        <taxon>Vertebrata</taxon>
        <taxon>Euteleostomi</taxon>
        <taxon>Mammalia</taxon>
        <taxon>Eutheria</taxon>
        <taxon>Laurasiatheria</taxon>
        <taxon>Artiodactyla</taxon>
        <taxon>Ruminantia</taxon>
        <taxon>Pecora</taxon>
        <taxon>Bovidae</taxon>
        <taxon>Caprinae</taxon>
        <taxon>Ovis</taxon>
    </lineage>
</organism>
<gene>
    <name evidence="1" type="primary">LOC101105533</name>
</gene>